<comment type="caution">
    <text evidence="2">The sequence shown here is derived from an EMBL/GenBank/DDBJ whole genome shotgun (WGS) entry which is preliminary data.</text>
</comment>
<sequence>MTSQSDIVEQRIRETAFKLWQQAGSPEGQDEIFWHRAKEDIAAQEAKLDNELRGTFPASDASSSSGAASPSTNAEHTALPSGLISKPADR</sequence>
<name>A0ABS5QD18_9PROT</name>
<evidence type="ECO:0000313" key="2">
    <source>
        <dbReference type="EMBL" id="MBS7811166.1"/>
    </source>
</evidence>
<dbReference type="InterPro" id="IPR021327">
    <property type="entry name" value="DUF2934"/>
</dbReference>
<reference evidence="2 3" key="1">
    <citation type="submission" date="2021-05" db="EMBL/GenBank/DDBJ databases">
        <title>Roseococcus sp. XZZS9, whole genome shotgun sequencing project.</title>
        <authorList>
            <person name="Zhao G."/>
            <person name="Shen L."/>
        </authorList>
    </citation>
    <scope>NUCLEOTIDE SEQUENCE [LARGE SCALE GENOMIC DNA]</scope>
    <source>
        <strain evidence="2 3">XZZS9</strain>
    </source>
</reference>
<evidence type="ECO:0000313" key="3">
    <source>
        <dbReference type="Proteomes" id="UP000766336"/>
    </source>
</evidence>
<accession>A0ABS5QD18</accession>
<keyword evidence="3" id="KW-1185">Reference proteome</keyword>
<organism evidence="2 3">
    <name type="scientific">Roseococcus pinisoli</name>
    <dbReference type="NCBI Taxonomy" id="2835040"/>
    <lineage>
        <taxon>Bacteria</taxon>
        <taxon>Pseudomonadati</taxon>
        <taxon>Pseudomonadota</taxon>
        <taxon>Alphaproteobacteria</taxon>
        <taxon>Acetobacterales</taxon>
        <taxon>Roseomonadaceae</taxon>
        <taxon>Roseococcus</taxon>
    </lineage>
</organism>
<evidence type="ECO:0000256" key="1">
    <source>
        <dbReference type="SAM" id="MobiDB-lite"/>
    </source>
</evidence>
<dbReference type="RefSeq" id="WP_213669855.1">
    <property type="nucleotide sequence ID" value="NZ_JAHCDA010000002.1"/>
</dbReference>
<feature type="compositionally biased region" description="Low complexity" evidence="1">
    <location>
        <begin position="58"/>
        <end position="71"/>
    </location>
</feature>
<proteinExistence type="predicted"/>
<dbReference type="EMBL" id="JAHCDA010000002">
    <property type="protein sequence ID" value="MBS7811166.1"/>
    <property type="molecule type" value="Genomic_DNA"/>
</dbReference>
<dbReference type="Proteomes" id="UP000766336">
    <property type="component" value="Unassembled WGS sequence"/>
</dbReference>
<gene>
    <name evidence="2" type="ORF">KHU32_09475</name>
</gene>
<protein>
    <submittedName>
        <fullName evidence="2">DUF2934 domain-containing protein</fullName>
    </submittedName>
</protein>
<feature type="region of interest" description="Disordered" evidence="1">
    <location>
        <begin position="50"/>
        <end position="90"/>
    </location>
</feature>
<dbReference type="Pfam" id="PF11154">
    <property type="entry name" value="DUF2934"/>
    <property type="match status" value="1"/>
</dbReference>